<reference evidence="3" key="1">
    <citation type="submission" date="2022-11" db="UniProtKB">
        <authorList>
            <consortium name="WormBaseParasite"/>
        </authorList>
    </citation>
    <scope>IDENTIFICATION</scope>
</reference>
<feature type="compositionally biased region" description="Basic residues" evidence="1">
    <location>
        <begin position="252"/>
        <end position="262"/>
    </location>
</feature>
<evidence type="ECO:0000313" key="3">
    <source>
        <dbReference type="WBParaSite" id="jg24958"/>
    </source>
</evidence>
<dbReference type="AlphaFoldDB" id="A0A915DZ00"/>
<sequence>MLKCCECKKRDSENAVGFSSLNDLEAHLVEEHFSNCCIYECPICQYTRFPTEMFPCSTLSRLKQSVDPAKLDGRSLIHSSLNKSVFELANESPLTPGNLLSTSNAPADKLEKITPSVTSSINKSCTVFRSFTNTPSTSKKSLNTTPGNSITELSEIAQFTTRTSQQGGIILISPTGYEYRKSKKAANLKGEYVYRCNTMLGYRDCKARVSVDICTGVGTLKDQQHSHLPPTDFHSKSNGPLSVAEMFLPGRRSKRGNKKISKNQHGADDYYDQEDYNNYEEDDYSEPLPKKDVKYEDDHPNMSSVNDFILSIAQQK</sequence>
<dbReference type="Proteomes" id="UP000887574">
    <property type="component" value="Unplaced"/>
</dbReference>
<protein>
    <submittedName>
        <fullName evidence="3">FLYWCH-type domain-containing protein</fullName>
    </submittedName>
</protein>
<feature type="compositionally biased region" description="Acidic residues" evidence="1">
    <location>
        <begin position="269"/>
        <end position="285"/>
    </location>
</feature>
<evidence type="ECO:0000313" key="2">
    <source>
        <dbReference type="Proteomes" id="UP000887574"/>
    </source>
</evidence>
<keyword evidence="2" id="KW-1185">Reference proteome</keyword>
<accession>A0A915DZ00</accession>
<name>A0A915DZ00_9BILA</name>
<feature type="compositionally biased region" description="Basic and acidic residues" evidence="1">
    <location>
        <begin position="288"/>
        <end position="300"/>
    </location>
</feature>
<evidence type="ECO:0000256" key="1">
    <source>
        <dbReference type="SAM" id="MobiDB-lite"/>
    </source>
</evidence>
<organism evidence="2 3">
    <name type="scientific">Ditylenchus dipsaci</name>
    <dbReference type="NCBI Taxonomy" id="166011"/>
    <lineage>
        <taxon>Eukaryota</taxon>
        <taxon>Metazoa</taxon>
        <taxon>Ecdysozoa</taxon>
        <taxon>Nematoda</taxon>
        <taxon>Chromadorea</taxon>
        <taxon>Rhabditida</taxon>
        <taxon>Tylenchina</taxon>
        <taxon>Tylenchomorpha</taxon>
        <taxon>Sphaerularioidea</taxon>
        <taxon>Anguinidae</taxon>
        <taxon>Anguininae</taxon>
        <taxon>Ditylenchus</taxon>
    </lineage>
</organism>
<feature type="region of interest" description="Disordered" evidence="1">
    <location>
        <begin position="221"/>
        <end position="240"/>
    </location>
</feature>
<proteinExistence type="predicted"/>
<feature type="region of interest" description="Disordered" evidence="1">
    <location>
        <begin position="252"/>
        <end position="303"/>
    </location>
</feature>
<dbReference type="WBParaSite" id="jg24958">
    <property type="protein sequence ID" value="jg24958"/>
    <property type="gene ID" value="jg24958"/>
</dbReference>